<evidence type="ECO:0000313" key="2">
    <source>
        <dbReference type="Proteomes" id="UP001341840"/>
    </source>
</evidence>
<protein>
    <submittedName>
        <fullName evidence="1">Uncharacterized protein</fullName>
    </submittedName>
</protein>
<proteinExistence type="predicted"/>
<keyword evidence="2" id="KW-1185">Reference proteome</keyword>
<evidence type="ECO:0000313" key="1">
    <source>
        <dbReference type="EMBL" id="MED6148339.1"/>
    </source>
</evidence>
<name>A0ABU6TJ13_9FABA</name>
<comment type="caution">
    <text evidence="1">The sequence shown here is derived from an EMBL/GenBank/DDBJ whole genome shotgun (WGS) entry which is preliminary data.</text>
</comment>
<gene>
    <name evidence="1" type="ORF">PIB30_052309</name>
</gene>
<sequence>MDGRNGVNFDVVNATPLPAVQGPEMRQTQFGAKCITAICNKTPLFRTRLGARTTKLEQQLRGRARTRHRQRT</sequence>
<dbReference type="EMBL" id="JASCZI010090999">
    <property type="protein sequence ID" value="MED6148339.1"/>
    <property type="molecule type" value="Genomic_DNA"/>
</dbReference>
<organism evidence="1 2">
    <name type="scientific">Stylosanthes scabra</name>
    <dbReference type="NCBI Taxonomy" id="79078"/>
    <lineage>
        <taxon>Eukaryota</taxon>
        <taxon>Viridiplantae</taxon>
        <taxon>Streptophyta</taxon>
        <taxon>Embryophyta</taxon>
        <taxon>Tracheophyta</taxon>
        <taxon>Spermatophyta</taxon>
        <taxon>Magnoliopsida</taxon>
        <taxon>eudicotyledons</taxon>
        <taxon>Gunneridae</taxon>
        <taxon>Pentapetalae</taxon>
        <taxon>rosids</taxon>
        <taxon>fabids</taxon>
        <taxon>Fabales</taxon>
        <taxon>Fabaceae</taxon>
        <taxon>Papilionoideae</taxon>
        <taxon>50 kb inversion clade</taxon>
        <taxon>dalbergioids sensu lato</taxon>
        <taxon>Dalbergieae</taxon>
        <taxon>Pterocarpus clade</taxon>
        <taxon>Stylosanthes</taxon>
    </lineage>
</organism>
<dbReference type="Proteomes" id="UP001341840">
    <property type="component" value="Unassembled WGS sequence"/>
</dbReference>
<accession>A0ABU6TJ13</accession>
<reference evidence="1 2" key="1">
    <citation type="journal article" date="2023" name="Plants (Basel)">
        <title>Bridging the Gap: Combining Genomics and Transcriptomics Approaches to Understand Stylosanthes scabra, an Orphan Legume from the Brazilian Caatinga.</title>
        <authorList>
            <person name="Ferreira-Neto J.R.C."/>
            <person name="da Silva M.D."/>
            <person name="Binneck E."/>
            <person name="de Melo N.F."/>
            <person name="da Silva R.H."/>
            <person name="de Melo A.L.T.M."/>
            <person name="Pandolfi V."/>
            <person name="Bustamante F.O."/>
            <person name="Brasileiro-Vidal A.C."/>
            <person name="Benko-Iseppon A.M."/>
        </authorList>
    </citation>
    <scope>NUCLEOTIDE SEQUENCE [LARGE SCALE GENOMIC DNA]</scope>
    <source>
        <tissue evidence="1">Leaves</tissue>
    </source>
</reference>